<dbReference type="AlphaFoldDB" id="H1Y3J2"/>
<accession>H1Y3J2</accession>
<dbReference type="HOGENOM" id="CLU_862811_0_0_10"/>
<dbReference type="RefSeq" id="WP_008511125.1">
    <property type="nucleotide sequence ID" value="NZ_CM001403.1"/>
</dbReference>
<feature type="transmembrane region" description="Helical" evidence="2">
    <location>
        <begin position="65"/>
        <end position="88"/>
    </location>
</feature>
<evidence type="ECO:0000256" key="2">
    <source>
        <dbReference type="SAM" id="Phobius"/>
    </source>
</evidence>
<dbReference type="EMBL" id="CM001403">
    <property type="protein sequence ID" value="EHQ29760.1"/>
    <property type="molecule type" value="Genomic_DNA"/>
</dbReference>
<keyword evidence="2" id="KW-0812">Transmembrane</keyword>
<feature type="transmembrane region" description="Helical" evidence="2">
    <location>
        <begin position="203"/>
        <end position="221"/>
    </location>
</feature>
<proteinExistence type="predicted"/>
<feature type="transmembrane region" description="Helical" evidence="2">
    <location>
        <begin position="35"/>
        <end position="53"/>
    </location>
</feature>
<organism evidence="3 4">
    <name type="scientific">Mucilaginibacter paludis DSM 18603</name>
    <dbReference type="NCBI Taxonomy" id="714943"/>
    <lineage>
        <taxon>Bacteria</taxon>
        <taxon>Pseudomonadati</taxon>
        <taxon>Bacteroidota</taxon>
        <taxon>Sphingobacteriia</taxon>
        <taxon>Sphingobacteriales</taxon>
        <taxon>Sphingobacteriaceae</taxon>
        <taxon>Mucilaginibacter</taxon>
    </lineage>
</organism>
<dbReference type="STRING" id="714943.Mucpa_5691"/>
<dbReference type="OrthoDB" id="950992at2"/>
<keyword evidence="4" id="KW-1185">Reference proteome</keyword>
<reference evidence="3" key="1">
    <citation type="submission" date="2011-09" db="EMBL/GenBank/DDBJ databases">
        <title>The permanent draft genome of Mucilaginibacter paludis DSM 18603.</title>
        <authorList>
            <consortium name="US DOE Joint Genome Institute (JGI-PGF)"/>
            <person name="Lucas S."/>
            <person name="Han J."/>
            <person name="Lapidus A."/>
            <person name="Bruce D."/>
            <person name="Goodwin L."/>
            <person name="Pitluck S."/>
            <person name="Peters L."/>
            <person name="Kyrpides N."/>
            <person name="Mavromatis K."/>
            <person name="Ivanova N."/>
            <person name="Mikhailova N."/>
            <person name="Held B."/>
            <person name="Detter J.C."/>
            <person name="Tapia R."/>
            <person name="Han C."/>
            <person name="Land M."/>
            <person name="Hauser L."/>
            <person name="Markowitz V."/>
            <person name="Cheng J.-F."/>
            <person name="Hugenholtz P."/>
            <person name="Woyke T."/>
            <person name="Wu D."/>
            <person name="Tindall B."/>
            <person name="Brambilla E."/>
            <person name="Klenk H.-P."/>
            <person name="Eisen J.A."/>
        </authorList>
    </citation>
    <scope>NUCLEOTIDE SEQUENCE [LARGE SCALE GENOMIC DNA]</scope>
    <source>
        <strain evidence="3">DSM 18603</strain>
    </source>
</reference>
<protein>
    <submittedName>
        <fullName evidence="3">Uncharacterized protein</fullName>
    </submittedName>
</protein>
<name>H1Y3J2_9SPHI</name>
<evidence type="ECO:0000256" key="1">
    <source>
        <dbReference type="SAM" id="MobiDB-lite"/>
    </source>
</evidence>
<dbReference type="Proteomes" id="UP000002774">
    <property type="component" value="Chromosome"/>
</dbReference>
<feature type="transmembrane region" description="Helical" evidence="2">
    <location>
        <begin position="227"/>
        <end position="243"/>
    </location>
</feature>
<keyword evidence="2" id="KW-1133">Transmembrane helix</keyword>
<feature type="region of interest" description="Disordered" evidence="1">
    <location>
        <begin position="269"/>
        <end position="288"/>
    </location>
</feature>
<sequence length="322" mass="37234">MAHKIITKPFSNEDKIDKSRNVTGINRWAQSSRTMGLIMLVLGWFTIPVEVFLRRDFGQRWFTPVNFYAGFFLMVAFTAMQGVAYRIMPTIQELVWPILGPHGAFYSYSYAVRVKGAVEDMLATMLLYLLFSCYHLFKIKWRNQANIPLHSYDDGTPNFQWLANIVAWILNILAAPLLWLFFYMLPRALRKGKPFPKLITDKAAFTGMFIEPAIVFFFAWVSSSVESLWLYISGFAVLIYAQWKEMAKKNKLLDFQDGRIEAEMMRELRKGTTEKTGGKKKEPVKDAQTKQPFVPHIIVPYPDLTAIIEEMNREKIGARSAR</sequence>
<evidence type="ECO:0000313" key="4">
    <source>
        <dbReference type="Proteomes" id="UP000002774"/>
    </source>
</evidence>
<keyword evidence="2" id="KW-0472">Membrane</keyword>
<gene>
    <name evidence="3" type="ORF">Mucpa_5691</name>
</gene>
<feature type="transmembrane region" description="Helical" evidence="2">
    <location>
        <begin position="161"/>
        <end position="182"/>
    </location>
</feature>
<evidence type="ECO:0000313" key="3">
    <source>
        <dbReference type="EMBL" id="EHQ29760.1"/>
    </source>
</evidence>